<gene>
    <name evidence="3" type="ORF">GWA01_25230</name>
</gene>
<dbReference type="RefSeq" id="WP_146798629.1">
    <property type="nucleotide sequence ID" value="NZ_BARC01000009.1"/>
</dbReference>
<dbReference type="PANTHER" id="PTHR43540:SF7">
    <property type="entry name" value="ISOCHORISMATASE FAMILY PROTEIN YECD"/>
    <property type="match status" value="1"/>
</dbReference>
<dbReference type="PANTHER" id="PTHR43540">
    <property type="entry name" value="PEROXYUREIDOACRYLATE/UREIDOACRYLATE AMIDOHYDROLASE-RELATED"/>
    <property type="match status" value="1"/>
</dbReference>
<dbReference type="InterPro" id="IPR000868">
    <property type="entry name" value="Isochorismatase-like_dom"/>
</dbReference>
<dbReference type="Gene3D" id="3.40.50.850">
    <property type="entry name" value="Isochorismatase-like"/>
    <property type="match status" value="1"/>
</dbReference>
<dbReference type="AlphaFoldDB" id="A0A511B4X2"/>
<sequence>MTISLDPTTTALVMIDLQRGILGMDLAPYDSATILQKSLSLAERFRKAGGLVVPVHVAFGKDGRDAPCGLSDVGGRAALRQLPADWAEFAEGVVQEGDLVILKQQWGAFTGTKLDSSLRRRGIKTIVLTGIATNFGVESTARFAWELGYNVVIVEDSCTSFGKEVHDMAVNVVFPRIARVVTSDNLTLDA</sequence>
<dbReference type="InterPro" id="IPR036380">
    <property type="entry name" value="Isochorismatase-like_sf"/>
</dbReference>
<dbReference type="Pfam" id="PF00857">
    <property type="entry name" value="Isochorismatase"/>
    <property type="match status" value="1"/>
</dbReference>
<keyword evidence="1 3" id="KW-0378">Hydrolase</keyword>
<accession>A0A511B4X2</accession>
<reference evidence="3 4" key="1">
    <citation type="submission" date="2019-07" db="EMBL/GenBank/DDBJ databases">
        <title>Whole genome shotgun sequence of Gluconobacter wancherniae NBRC 103581.</title>
        <authorList>
            <person name="Hosoyama A."/>
            <person name="Uohara A."/>
            <person name="Ohji S."/>
            <person name="Ichikawa N."/>
        </authorList>
    </citation>
    <scope>NUCLEOTIDE SEQUENCE [LARGE SCALE GENOMIC DNA]</scope>
    <source>
        <strain evidence="3 4">NBRC 103581</strain>
    </source>
</reference>
<name>A0A511B4X2_9PROT</name>
<dbReference type="EMBL" id="BJUZ01000005">
    <property type="protein sequence ID" value="GEK94753.1"/>
    <property type="molecule type" value="Genomic_DNA"/>
</dbReference>
<dbReference type="GO" id="GO:0016787">
    <property type="term" value="F:hydrolase activity"/>
    <property type="evidence" value="ECO:0007669"/>
    <property type="project" value="UniProtKB-KW"/>
</dbReference>
<keyword evidence="4" id="KW-1185">Reference proteome</keyword>
<comment type="caution">
    <text evidence="3">The sequence shown here is derived from an EMBL/GenBank/DDBJ whole genome shotgun (WGS) entry which is preliminary data.</text>
</comment>
<dbReference type="Proteomes" id="UP000321230">
    <property type="component" value="Unassembled WGS sequence"/>
</dbReference>
<organism evidence="3 4">
    <name type="scientific">Gluconobacter wancherniae NBRC 103581</name>
    <dbReference type="NCBI Taxonomy" id="656744"/>
    <lineage>
        <taxon>Bacteria</taxon>
        <taxon>Pseudomonadati</taxon>
        <taxon>Pseudomonadota</taxon>
        <taxon>Alphaproteobacteria</taxon>
        <taxon>Acetobacterales</taxon>
        <taxon>Acetobacteraceae</taxon>
        <taxon>Gluconobacter</taxon>
    </lineage>
</organism>
<protein>
    <submittedName>
        <fullName evidence="3">Hydrolase</fullName>
    </submittedName>
</protein>
<dbReference type="OrthoDB" id="9807387at2"/>
<feature type="domain" description="Isochorismatase-like" evidence="2">
    <location>
        <begin position="10"/>
        <end position="184"/>
    </location>
</feature>
<evidence type="ECO:0000313" key="3">
    <source>
        <dbReference type="EMBL" id="GEK94753.1"/>
    </source>
</evidence>
<dbReference type="CDD" id="cd00431">
    <property type="entry name" value="cysteine_hydrolases"/>
    <property type="match status" value="1"/>
</dbReference>
<dbReference type="InterPro" id="IPR050272">
    <property type="entry name" value="Isochorismatase-like_hydrls"/>
</dbReference>
<evidence type="ECO:0000259" key="2">
    <source>
        <dbReference type="Pfam" id="PF00857"/>
    </source>
</evidence>
<proteinExistence type="predicted"/>
<evidence type="ECO:0000313" key="4">
    <source>
        <dbReference type="Proteomes" id="UP000321230"/>
    </source>
</evidence>
<evidence type="ECO:0000256" key="1">
    <source>
        <dbReference type="ARBA" id="ARBA00022801"/>
    </source>
</evidence>
<dbReference type="SUPFAM" id="SSF52499">
    <property type="entry name" value="Isochorismatase-like hydrolases"/>
    <property type="match status" value="1"/>
</dbReference>